<keyword evidence="2" id="KW-1185">Reference proteome</keyword>
<dbReference type="Proteomes" id="UP001459277">
    <property type="component" value="Unassembled WGS sequence"/>
</dbReference>
<evidence type="ECO:0008006" key="3">
    <source>
        <dbReference type="Google" id="ProtNLM"/>
    </source>
</evidence>
<protein>
    <recommendedName>
        <fullName evidence="3">Reverse transcriptase</fullName>
    </recommendedName>
</protein>
<reference evidence="1 2" key="1">
    <citation type="submission" date="2024-01" db="EMBL/GenBank/DDBJ databases">
        <title>A telomere-to-telomere, gap-free genome of sweet tea (Lithocarpus litseifolius).</title>
        <authorList>
            <person name="Zhou J."/>
        </authorList>
    </citation>
    <scope>NUCLEOTIDE SEQUENCE [LARGE SCALE GENOMIC DNA]</scope>
    <source>
        <strain evidence="1">Zhou-2022a</strain>
        <tissue evidence="1">Leaf</tissue>
    </source>
</reference>
<organism evidence="1 2">
    <name type="scientific">Lithocarpus litseifolius</name>
    <dbReference type="NCBI Taxonomy" id="425828"/>
    <lineage>
        <taxon>Eukaryota</taxon>
        <taxon>Viridiplantae</taxon>
        <taxon>Streptophyta</taxon>
        <taxon>Embryophyta</taxon>
        <taxon>Tracheophyta</taxon>
        <taxon>Spermatophyta</taxon>
        <taxon>Magnoliopsida</taxon>
        <taxon>eudicotyledons</taxon>
        <taxon>Gunneridae</taxon>
        <taxon>Pentapetalae</taxon>
        <taxon>rosids</taxon>
        <taxon>fabids</taxon>
        <taxon>Fagales</taxon>
        <taxon>Fagaceae</taxon>
        <taxon>Lithocarpus</taxon>
    </lineage>
</organism>
<evidence type="ECO:0000313" key="1">
    <source>
        <dbReference type="EMBL" id="KAK9987988.1"/>
    </source>
</evidence>
<name>A0AAW2BR61_9ROSI</name>
<dbReference type="AlphaFoldDB" id="A0AAW2BR61"/>
<gene>
    <name evidence="1" type="ORF">SO802_028227</name>
</gene>
<comment type="caution">
    <text evidence="1">The sequence shown here is derived from an EMBL/GenBank/DDBJ whole genome shotgun (WGS) entry which is preliminary data.</text>
</comment>
<accession>A0AAW2BR61</accession>
<proteinExistence type="predicted"/>
<dbReference type="EMBL" id="JAZDWU010000010">
    <property type="protein sequence ID" value="KAK9987988.1"/>
    <property type="molecule type" value="Genomic_DNA"/>
</dbReference>
<sequence>MKPQGETNSTTLIEAIEPVVTTDMNDSLTQEFNTEEVHKALKQMHPKKSPGPDEGLSALIRKSIEFGLLRGVAACPKGPKISHLFFVDDSLIFYKANIEECSTLEEILDIYECSTGQQLNREKTSLFFSVETLLKRSKKPSKTVLELTSFCNMRHIWGCLLWWEDQSATHSEL</sequence>
<evidence type="ECO:0000313" key="2">
    <source>
        <dbReference type="Proteomes" id="UP001459277"/>
    </source>
</evidence>